<feature type="transmembrane region" description="Helical" evidence="1">
    <location>
        <begin position="108"/>
        <end position="129"/>
    </location>
</feature>
<keyword evidence="1" id="KW-0472">Membrane</keyword>
<dbReference type="Pfam" id="PF11067">
    <property type="entry name" value="DUF2868"/>
    <property type="match status" value="1"/>
</dbReference>
<gene>
    <name evidence="2" type="ORF">FHP08_16275</name>
</gene>
<dbReference type="AlphaFoldDB" id="A0A5C8NQ48"/>
<evidence type="ECO:0000256" key="1">
    <source>
        <dbReference type="SAM" id="Phobius"/>
    </source>
</evidence>
<dbReference type="OrthoDB" id="4998316at2"/>
<dbReference type="Proteomes" id="UP000321548">
    <property type="component" value="Unassembled WGS sequence"/>
</dbReference>
<keyword evidence="3" id="KW-1185">Reference proteome</keyword>
<organism evidence="2 3">
    <name type="scientific">Zeimonas arvi</name>
    <dbReference type="NCBI Taxonomy" id="2498847"/>
    <lineage>
        <taxon>Bacteria</taxon>
        <taxon>Pseudomonadati</taxon>
        <taxon>Pseudomonadota</taxon>
        <taxon>Betaproteobacteria</taxon>
        <taxon>Burkholderiales</taxon>
        <taxon>Burkholderiaceae</taxon>
        <taxon>Zeimonas</taxon>
    </lineage>
</organism>
<sequence length="508" mass="53345">MNEADARATLLVRAWETAPTGSVPWSDEDRAWASRAAARAEGEQAPPEAYIAARARLALGRIAEREPAAPRALRALRWRPWIAWALAAISLVLGLATDAFGASREVNLLAPPLLALMVWNLAVYVASLFRRVAGRSVAGPLVRLAAPLPGRLARLGAPALGSQGAGKGAASALARFAGEWTRASGRLQAGRVARTLHLSAIAFALGALAGMYLRGLAFEYRAGWESTFLDAEQVRAILGVVLGPASALTGIGLPDAAALQAMRLPGPGAEAAPWVHLYALTATLVVVLPRLALAARELAIERRLAARFPLPLDEPYFSTLARSHRGEATTVLVLPCNHRPSPAARQALCELASRLFGPATRIELLDAVAYGDEEQAGARLRAAIERPGASGPAPGTTAAVFALVSAIATPEPETHGAFVDSMAAARPAGVPLVALVDESAFVARFGDDPTASRRREERRAAWRRMLAAQGHATAFVDLERAEPGAAERELGEALALAARSPSPAPAAR</sequence>
<reference evidence="2 3" key="1">
    <citation type="submission" date="2019-06" db="EMBL/GenBank/DDBJ databases">
        <title>Quisquiliibacterium sp. nov., isolated from a maize field.</title>
        <authorList>
            <person name="Lin S.-Y."/>
            <person name="Tsai C.-F."/>
            <person name="Young C.-C."/>
        </authorList>
    </citation>
    <scope>NUCLEOTIDE SEQUENCE [LARGE SCALE GENOMIC DNA]</scope>
    <source>
        <strain evidence="2 3">CC-CFT501</strain>
    </source>
</reference>
<keyword evidence="1" id="KW-0812">Transmembrane</keyword>
<feature type="transmembrane region" description="Helical" evidence="1">
    <location>
        <begin position="192"/>
        <end position="213"/>
    </location>
</feature>
<protein>
    <submittedName>
        <fullName evidence="2">DUF2868 domain-containing protein</fullName>
    </submittedName>
</protein>
<proteinExistence type="predicted"/>
<comment type="caution">
    <text evidence="2">The sequence shown here is derived from an EMBL/GenBank/DDBJ whole genome shotgun (WGS) entry which is preliminary data.</text>
</comment>
<keyword evidence="1" id="KW-1133">Transmembrane helix</keyword>
<feature type="transmembrane region" description="Helical" evidence="1">
    <location>
        <begin position="274"/>
        <end position="293"/>
    </location>
</feature>
<dbReference type="EMBL" id="VDUY01000007">
    <property type="protein sequence ID" value="TXL63849.1"/>
    <property type="molecule type" value="Genomic_DNA"/>
</dbReference>
<accession>A0A5C8NQ48</accession>
<name>A0A5C8NQ48_9BURK</name>
<feature type="transmembrane region" description="Helical" evidence="1">
    <location>
        <begin position="81"/>
        <end position="102"/>
    </location>
</feature>
<dbReference type="RefSeq" id="WP_147705543.1">
    <property type="nucleotide sequence ID" value="NZ_VDUY01000007.1"/>
</dbReference>
<dbReference type="InterPro" id="IPR021296">
    <property type="entry name" value="DUF2868"/>
</dbReference>
<evidence type="ECO:0000313" key="2">
    <source>
        <dbReference type="EMBL" id="TXL63849.1"/>
    </source>
</evidence>
<evidence type="ECO:0000313" key="3">
    <source>
        <dbReference type="Proteomes" id="UP000321548"/>
    </source>
</evidence>